<protein>
    <submittedName>
        <fullName evidence="1">Uncharacterized protein</fullName>
    </submittedName>
</protein>
<dbReference type="EMBL" id="GBXM01098640">
    <property type="protein sequence ID" value="JAH09937.1"/>
    <property type="molecule type" value="Transcribed_RNA"/>
</dbReference>
<accession>A0A0E9Q096</accession>
<dbReference type="AlphaFoldDB" id="A0A0E9Q096"/>
<reference evidence="1" key="1">
    <citation type="submission" date="2014-11" db="EMBL/GenBank/DDBJ databases">
        <authorList>
            <person name="Amaro Gonzalez C."/>
        </authorList>
    </citation>
    <scope>NUCLEOTIDE SEQUENCE</scope>
</reference>
<evidence type="ECO:0000313" key="1">
    <source>
        <dbReference type="EMBL" id="JAH09937.1"/>
    </source>
</evidence>
<organism evidence="1">
    <name type="scientific">Anguilla anguilla</name>
    <name type="common">European freshwater eel</name>
    <name type="synonym">Muraena anguilla</name>
    <dbReference type="NCBI Taxonomy" id="7936"/>
    <lineage>
        <taxon>Eukaryota</taxon>
        <taxon>Metazoa</taxon>
        <taxon>Chordata</taxon>
        <taxon>Craniata</taxon>
        <taxon>Vertebrata</taxon>
        <taxon>Euteleostomi</taxon>
        <taxon>Actinopterygii</taxon>
        <taxon>Neopterygii</taxon>
        <taxon>Teleostei</taxon>
        <taxon>Anguilliformes</taxon>
        <taxon>Anguillidae</taxon>
        <taxon>Anguilla</taxon>
    </lineage>
</organism>
<proteinExistence type="predicted"/>
<reference evidence="1" key="2">
    <citation type="journal article" date="2015" name="Fish Shellfish Immunol.">
        <title>Early steps in the European eel (Anguilla anguilla)-Vibrio vulnificus interaction in the gills: Role of the RtxA13 toxin.</title>
        <authorList>
            <person name="Callol A."/>
            <person name="Pajuelo D."/>
            <person name="Ebbesson L."/>
            <person name="Teles M."/>
            <person name="MacKenzie S."/>
            <person name="Amaro C."/>
        </authorList>
    </citation>
    <scope>NUCLEOTIDE SEQUENCE</scope>
</reference>
<sequence length="59" mass="6622">MAKKNSHKGKSLSGFWPLENNFVTLIISLKNLSVFHSAFKYLHGNFHQVTYGSLILGTV</sequence>
<name>A0A0E9Q096_ANGAN</name>